<evidence type="ECO:0000256" key="2">
    <source>
        <dbReference type="SAM" id="SignalP"/>
    </source>
</evidence>
<gene>
    <name evidence="3" type="ORF">WDZ17_02890</name>
</gene>
<keyword evidence="2" id="KW-0732">Signal</keyword>
<keyword evidence="4" id="KW-1185">Reference proteome</keyword>
<feature type="signal peptide" evidence="2">
    <location>
        <begin position="1"/>
        <end position="20"/>
    </location>
</feature>
<feature type="chain" id="PRO_5046159599" evidence="2">
    <location>
        <begin position="21"/>
        <end position="136"/>
    </location>
</feature>
<reference evidence="3 4" key="1">
    <citation type="journal article" date="2017" name="Int. J. Syst. Evol. Microbiol.">
        <title>Pseudokineococcus basanitobsidens sp. nov., isolated from volcanic rock.</title>
        <authorList>
            <person name="Lee D.W."/>
            <person name="Park M.Y."/>
            <person name="Kim J.J."/>
            <person name="Kim B.S."/>
        </authorList>
    </citation>
    <scope>NUCLEOTIDE SEQUENCE [LARGE SCALE GENOMIC DNA]</scope>
    <source>
        <strain evidence="3 4">DSM 103726</strain>
    </source>
</reference>
<dbReference type="EMBL" id="JBBIAA010000002">
    <property type="protein sequence ID" value="MEJ5944239.1"/>
    <property type="molecule type" value="Genomic_DNA"/>
</dbReference>
<organism evidence="3 4">
    <name type="scientific">Pseudokineococcus basanitobsidens</name>
    <dbReference type="NCBI Taxonomy" id="1926649"/>
    <lineage>
        <taxon>Bacteria</taxon>
        <taxon>Bacillati</taxon>
        <taxon>Actinomycetota</taxon>
        <taxon>Actinomycetes</taxon>
        <taxon>Kineosporiales</taxon>
        <taxon>Kineosporiaceae</taxon>
        <taxon>Pseudokineococcus</taxon>
    </lineage>
</organism>
<evidence type="ECO:0000313" key="4">
    <source>
        <dbReference type="Proteomes" id="UP001387100"/>
    </source>
</evidence>
<evidence type="ECO:0000313" key="3">
    <source>
        <dbReference type="EMBL" id="MEJ5944239.1"/>
    </source>
</evidence>
<feature type="compositionally biased region" description="Polar residues" evidence="1">
    <location>
        <begin position="27"/>
        <end position="43"/>
    </location>
</feature>
<dbReference type="PROSITE" id="PS51257">
    <property type="entry name" value="PROKAR_LIPOPROTEIN"/>
    <property type="match status" value="1"/>
</dbReference>
<sequence length="136" mass="14339">MRARLLARPAALLVPMVVLAAGCSASDDTGTETQASIEAQAPTQYEVVSEEETDDGDDITVTVEMTPQEMGVQALVAELQETRTDDGVYRLTVLCVNDDAELATATWAQGDAALEETGLAEGDIDTDVNTDASCEV</sequence>
<dbReference type="Proteomes" id="UP001387100">
    <property type="component" value="Unassembled WGS sequence"/>
</dbReference>
<dbReference type="RefSeq" id="WP_339573630.1">
    <property type="nucleotide sequence ID" value="NZ_JBBIAA010000002.1"/>
</dbReference>
<name>A0ABU8RGY6_9ACTN</name>
<evidence type="ECO:0000256" key="1">
    <source>
        <dbReference type="SAM" id="MobiDB-lite"/>
    </source>
</evidence>
<protein>
    <submittedName>
        <fullName evidence="3">Uncharacterized protein</fullName>
    </submittedName>
</protein>
<accession>A0ABU8RGY6</accession>
<feature type="region of interest" description="Disordered" evidence="1">
    <location>
        <begin position="27"/>
        <end position="55"/>
    </location>
</feature>
<comment type="caution">
    <text evidence="3">The sequence shown here is derived from an EMBL/GenBank/DDBJ whole genome shotgun (WGS) entry which is preliminary data.</text>
</comment>
<proteinExistence type="predicted"/>